<comment type="caution">
    <text evidence="2">The sequence shown here is derived from an EMBL/GenBank/DDBJ whole genome shotgun (WGS) entry which is preliminary data.</text>
</comment>
<accession>A0A9D4MZN9</accession>
<feature type="region of interest" description="Disordered" evidence="1">
    <location>
        <begin position="120"/>
        <end position="139"/>
    </location>
</feature>
<dbReference type="AlphaFoldDB" id="A0A9D4MZN9"/>
<dbReference type="Proteomes" id="UP000828390">
    <property type="component" value="Unassembled WGS sequence"/>
</dbReference>
<gene>
    <name evidence="2" type="ORF">DPMN_010966</name>
</gene>
<evidence type="ECO:0000256" key="1">
    <source>
        <dbReference type="SAM" id="MobiDB-lite"/>
    </source>
</evidence>
<organism evidence="2 3">
    <name type="scientific">Dreissena polymorpha</name>
    <name type="common">Zebra mussel</name>
    <name type="synonym">Mytilus polymorpha</name>
    <dbReference type="NCBI Taxonomy" id="45954"/>
    <lineage>
        <taxon>Eukaryota</taxon>
        <taxon>Metazoa</taxon>
        <taxon>Spiralia</taxon>
        <taxon>Lophotrochozoa</taxon>
        <taxon>Mollusca</taxon>
        <taxon>Bivalvia</taxon>
        <taxon>Autobranchia</taxon>
        <taxon>Heteroconchia</taxon>
        <taxon>Euheterodonta</taxon>
        <taxon>Imparidentia</taxon>
        <taxon>Neoheterodontei</taxon>
        <taxon>Myida</taxon>
        <taxon>Dreissenoidea</taxon>
        <taxon>Dreissenidae</taxon>
        <taxon>Dreissena</taxon>
    </lineage>
</organism>
<reference evidence="2" key="2">
    <citation type="submission" date="2020-11" db="EMBL/GenBank/DDBJ databases">
        <authorList>
            <person name="McCartney M.A."/>
            <person name="Auch B."/>
            <person name="Kono T."/>
            <person name="Mallez S."/>
            <person name="Becker A."/>
            <person name="Gohl D.M."/>
            <person name="Silverstein K.A.T."/>
            <person name="Koren S."/>
            <person name="Bechman K.B."/>
            <person name="Herman A."/>
            <person name="Abrahante J.E."/>
            <person name="Garbe J."/>
        </authorList>
    </citation>
    <scope>NUCLEOTIDE SEQUENCE</scope>
    <source>
        <strain evidence="2">Duluth1</strain>
        <tissue evidence="2">Whole animal</tissue>
    </source>
</reference>
<name>A0A9D4MZN9_DREPO</name>
<dbReference type="EMBL" id="JAIWYP010000001">
    <property type="protein sequence ID" value="KAH3886953.1"/>
    <property type="molecule type" value="Genomic_DNA"/>
</dbReference>
<keyword evidence="3" id="KW-1185">Reference proteome</keyword>
<sequence>MLGVVNRMVAMVKSKSNKPGRRNIKHDTAWLKEAAKSLEMYQLVDRDWISSNIWRLPESSTERTGLRSNKGTDTKPDQTCCRQLGRKKSWITRMLTRTSCSHQLTATARSLRRLPRLLKSSPLTTERRKARVDPSSPTRSVLEIAPTMPKAKPMEVDTTVVTCSPTKDLTT</sequence>
<evidence type="ECO:0000313" key="2">
    <source>
        <dbReference type="EMBL" id="KAH3886953.1"/>
    </source>
</evidence>
<protein>
    <submittedName>
        <fullName evidence="2">Uncharacterized protein</fullName>
    </submittedName>
</protein>
<proteinExistence type="predicted"/>
<evidence type="ECO:0000313" key="3">
    <source>
        <dbReference type="Proteomes" id="UP000828390"/>
    </source>
</evidence>
<reference evidence="2" key="1">
    <citation type="journal article" date="2019" name="bioRxiv">
        <title>The Genome of the Zebra Mussel, Dreissena polymorpha: A Resource for Invasive Species Research.</title>
        <authorList>
            <person name="McCartney M.A."/>
            <person name="Auch B."/>
            <person name="Kono T."/>
            <person name="Mallez S."/>
            <person name="Zhang Y."/>
            <person name="Obille A."/>
            <person name="Becker A."/>
            <person name="Abrahante J.E."/>
            <person name="Garbe J."/>
            <person name="Badalamenti J.P."/>
            <person name="Herman A."/>
            <person name="Mangelson H."/>
            <person name="Liachko I."/>
            <person name="Sullivan S."/>
            <person name="Sone E.D."/>
            <person name="Koren S."/>
            <person name="Silverstein K.A.T."/>
            <person name="Beckman K.B."/>
            <person name="Gohl D.M."/>
        </authorList>
    </citation>
    <scope>NUCLEOTIDE SEQUENCE</scope>
    <source>
        <strain evidence="2">Duluth1</strain>
        <tissue evidence="2">Whole animal</tissue>
    </source>
</reference>